<dbReference type="RefSeq" id="WP_296938446.1">
    <property type="nucleotide sequence ID" value="NZ_LT599032.1"/>
</dbReference>
<evidence type="ECO:0000256" key="3">
    <source>
        <dbReference type="ARBA" id="ARBA00023163"/>
    </source>
</evidence>
<sequence length="237" mass="26896">MNKNLTQKDRIIQFIDKQGISKNKFYNQTGVSNGTLDKKSGITGDTIAKIYAAYPEINLEWLISGEGEMIKSSIFWLYDNLQSVREQYAAVMNIDPSTVSDKNLLKAESPLEFIPIFSYKGSHKCHGYLSIPNLSSCDGAGFVKTDSMYPLIKPGDIVCYKTANHTNDIYWGEMYIVYLTIDGEEFLTIKNLDKSDMGDDYIRLSGYNQKYHPKDVPTKSIQWKAIVKACINYNSMI</sequence>
<proteinExistence type="predicted"/>
<organism evidence="5">
    <name type="scientific">uncultured Dysgonomonas sp</name>
    <dbReference type="NCBI Taxonomy" id="206096"/>
    <lineage>
        <taxon>Bacteria</taxon>
        <taxon>Pseudomonadati</taxon>
        <taxon>Bacteroidota</taxon>
        <taxon>Bacteroidia</taxon>
        <taxon>Bacteroidales</taxon>
        <taxon>Dysgonomonadaceae</taxon>
        <taxon>Dysgonomonas</taxon>
        <taxon>environmental samples</taxon>
    </lineage>
</organism>
<dbReference type="InterPro" id="IPR015927">
    <property type="entry name" value="Peptidase_S24_S26A/B/C"/>
</dbReference>
<reference evidence="5" key="1">
    <citation type="submission" date="2016-04" db="EMBL/GenBank/DDBJ databases">
        <authorList>
            <person name="Evans L.H."/>
            <person name="Alamgir A."/>
            <person name="Owens N."/>
            <person name="Weber N.D."/>
            <person name="Virtaneva K."/>
            <person name="Barbian K."/>
            <person name="Babar A."/>
            <person name="Rosenke K."/>
        </authorList>
    </citation>
    <scope>NUCLEOTIDE SEQUENCE</scope>
    <source>
        <strain evidence="5">86-1</strain>
    </source>
</reference>
<evidence type="ECO:0000256" key="2">
    <source>
        <dbReference type="ARBA" id="ARBA00023125"/>
    </source>
</evidence>
<dbReference type="InterPro" id="IPR036286">
    <property type="entry name" value="LexA/Signal_pep-like_sf"/>
</dbReference>
<dbReference type="AlphaFoldDB" id="A0A212IYD9"/>
<evidence type="ECO:0000259" key="4">
    <source>
        <dbReference type="Pfam" id="PF00717"/>
    </source>
</evidence>
<dbReference type="CDD" id="cd06529">
    <property type="entry name" value="S24_LexA-like"/>
    <property type="match status" value="1"/>
</dbReference>
<dbReference type="Pfam" id="PF00717">
    <property type="entry name" value="Peptidase_S24"/>
    <property type="match status" value="1"/>
</dbReference>
<dbReference type="GO" id="GO:0003677">
    <property type="term" value="F:DNA binding"/>
    <property type="evidence" value="ECO:0007669"/>
    <property type="project" value="UniProtKB-KW"/>
</dbReference>
<keyword evidence="1" id="KW-0805">Transcription regulation</keyword>
<keyword evidence="2" id="KW-0238">DNA-binding</keyword>
<gene>
    <name evidence="5" type="ORF">KL86DYS1_10549</name>
</gene>
<dbReference type="EMBL" id="FLUM01000001">
    <property type="protein sequence ID" value="SBV92211.1"/>
    <property type="molecule type" value="Genomic_DNA"/>
</dbReference>
<dbReference type="PANTHER" id="PTHR40661">
    <property type="match status" value="1"/>
</dbReference>
<keyword evidence="3" id="KW-0804">Transcription</keyword>
<dbReference type="InterPro" id="IPR039418">
    <property type="entry name" value="LexA-like"/>
</dbReference>
<name>A0A212IYD9_9BACT</name>
<accession>A0A212IYD9</accession>
<evidence type="ECO:0000256" key="1">
    <source>
        <dbReference type="ARBA" id="ARBA00023015"/>
    </source>
</evidence>
<evidence type="ECO:0000313" key="5">
    <source>
        <dbReference type="EMBL" id="SBV92211.1"/>
    </source>
</evidence>
<feature type="domain" description="Peptidase S24/S26A/S26B/S26C" evidence="4">
    <location>
        <begin position="136"/>
        <end position="227"/>
    </location>
</feature>
<protein>
    <recommendedName>
        <fullName evidence="4">Peptidase S24/S26A/S26B/S26C domain-containing protein</fullName>
    </recommendedName>
</protein>
<dbReference type="PANTHER" id="PTHR40661:SF1">
    <property type="entry name" value="HTH CRO_C1-TYPE DOMAIN-CONTAINING PROTEIN"/>
    <property type="match status" value="1"/>
</dbReference>
<dbReference type="Gene3D" id="2.10.109.10">
    <property type="entry name" value="Umud Fragment, subunit A"/>
    <property type="match status" value="1"/>
</dbReference>
<dbReference type="SUPFAM" id="SSF51306">
    <property type="entry name" value="LexA/Signal peptidase"/>
    <property type="match status" value="1"/>
</dbReference>